<comment type="caution">
    <text evidence="7">The sequence shown here is derived from an EMBL/GenBank/DDBJ whole genome shotgun (WGS) entry which is preliminary data.</text>
</comment>
<evidence type="ECO:0000313" key="8">
    <source>
        <dbReference type="Proteomes" id="UP000660885"/>
    </source>
</evidence>
<accession>A0ABS1U6M9</accession>
<evidence type="ECO:0000256" key="5">
    <source>
        <dbReference type="ARBA" id="ARBA00022840"/>
    </source>
</evidence>
<name>A0ABS1U6M9_9PROT</name>
<dbReference type="Proteomes" id="UP000660885">
    <property type="component" value="Unassembled WGS sequence"/>
</dbReference>
<gene>
    <name evidence="7" type="ORF">JMJ56_17465</name>
</gene>
<comment type="subcellular location">
    <subcellularLocation>
        <location evidence="1">Cell inner membrane</location>
        <topology evidence="1">Peripheral membrane protein</topology>
    </subcellularLocation>
</comment>
<dbReference type="InterPro" id="IPR027417">
    <property type="entry name" value="P-loop_NTPase"/>
</dbReference>
<dbReference type="EMBL" id="JAETWB010000008">
    <property type="protein sequence ID" value="MBL6079810.1"/>
    <property type="molecule type" value="Genomic_DNA"/>
</dbReference>
<evidence type="ECO:0000256" key="3">
    <source>
        <dbReference type="ARBA" id="ARBA00022448"/>
    </source>
</evidence>
<keyword evidence="8" id="KW-1185">Reference proteome</keyword>
<dbReference type="SMART" id="SM00382">
    <property type="entry name" value="AAA"/>
    <property type="match status" value="1"/>
</dbReference>
<proteinExistence type="inferred from homology"/>
<comment type="similarity">
    <text evidence="2">Belongs to the ABC transporter superfamily.</text>
</comment>
<dbReference type="PANTHER" id="PTHR43776:SF7">
    <property type="entry name" value="D,D-DIPEPTIDE TRANSPORT ATP-BINDING PROTEIN DDPF-RELATED"/>
    <property type="match status" value="1"/>
</dbReference>
<dbReference type="InterPro" id="IPR050319">
    <property type="entry name" value="ABC_transp_ATP-bind"/>
</dbReference>
<protein>
    <submittedName>
        <fullName evidence="7">ATP-binding cassette domain-containing protein</fullName>
    </submittedName>
</protein>
<dbReference type="PANTHER" id="PTHR43776">
    <property type="entry name" value="TRANSPORT ATP-BINDING PROTEIN"/>
    <property type="match status" value="1"/>
</dbReference>
<dbReference type="PROSITE" id="PS00211">
    <property type="entry name" value="ABC_TRANSPORTER_1"/>
    <property type="match status" value="1"/>
</dbReference>
<dbReference type="InterPro" id="IPR013563">
    <property type="entry name" value="Oligopep_ABC_C"/>
</dbReference>
<evidence type="ECO:0000256" key="2">
    <source>
        <dbReference type="ARBA" id="ARBA00005417"/>
    </source>
</evidence>
<dbReference type="NCBIfam" id="TIGR01727">
    <property type="entry name" value="oligo_HPY"/>
    <property type="match status" value="1"/>
</dbReference>
<dbReference type="Pfam" id="PF08352">
    <property type="entry name" value="oligo_HPY"/>
    <property type="match status" value="1"/>
</dbReference>
<dbReference type="Gene3D" id="3.40.50.300">
    <property type="entry name" value="P-loop containing nucleotide triphosphate hydrolases"/>
    <property type="match status" value="1"/>
</dbReference>
<keyword evidence="5 7" id="KW-0067">ATP-binding</keyword>
<evidence type="ECO:0000256" key="1">
    <source>
        <dbReference type="ARBA" id="ARBA00004417"/>
    </source>
</evidence>
<evidence type="ECO:0000259" key="6">
    <source>
        <dbReference type="PROSITE" id="PS50893"/>
    </source>
</evidence>
<feature type="domain" description="ABC transporter" evidence="6">
    <location>
        <begin position="6"/>
        <end position="257"/>
    </location>
</feature>
<evidence type="ECO:0000256" key="4">
    <source>
        <dbReference type="ARBA" id="ARBA00022741"/>
    </source>
</evidence>
<dbReference type="PROSITE" id="PS50893">
    <property type="entry name" value="ABC_TRANSPORTER_2"/>
    <property type="match status" value="1"/>
</dbReference>
<dbReference type="SUPFAM" id="SSF52540">
    <property type="entry name" value="P-loop containing nucleoside triphosphate hydrolases"/>
    <property type="match status" value="1"/>
</dbReference>
<dbReference type="RefSeq" id="WP_202833056.1">
    <property type="nucleotide sequence ID" value="NZ_JAETWB010000008.1"/>
</dbReference>
<dbReference type="InterPro" id="IPR003439">
    <property type="entry name" value="ABC_transporter-like_ATP-bd"/>
</dbReference>
<dbReference type="Pfam" id="PF00005">
    <property type="entry name" value="ABC_tran"/>
    <property type="match status" value="1"/>
</dbReference>
<dbReference type="InterPro" id="IPR003593">
    <property type="entry name" value="AAA+_ATPase"/>
</dbReference>
<keyword evidence="4" id="KW-0547">Nucleotide-binding</keyword>
<dbReference type="InterPro" id="IPR017871">
    <property type="entry name" value="ABC_transporter-like_CS"/>
</dbReference>
<organism evidence="7 8">
    <name type="scientific">Belnapia arida</name>
    <dbReference type="NCBI Taxonomy" id="2804533"/>
    <lineage>
        <taxon>Bacteria</taxon>
        <taxon>Pseudomonadati</taxon>
        <taxon>Pseudomonadota</taxon>
        <taxon>Alphaproteobacteria</taxon>
        <taxon>Acetobacterales</taxon>
        <taxon>Roseomonadaceae</taxon>
        <taxon>Belnapia</taxon>
    </lineage>
</organism>
<evidence type="ECO:0000313" key="7">
    <source>
        <dbReference type="EMBL" id="MBL6079810.1"/>
    </source>
</evidence>
<reference evidence="7 8" key="1">
    <citation type="submission" date="2021-01" db="EMBL/GenBank/DDBJ databases">
        <title>Belnapia mucosa sp. nov. and Belnapia arida sp. nov., isolated from the Tabernas Desert (Almeria, Spain).</title>
        <authorList>
            <person name="Molina-Menor E."/>
            <person name="Vidal-Verdu A."/>
            <person name="Calonge A."/>
            <person name="Satari L."/>
            <person name="Pereto J."/>
            <person name="Porcar M."/>
        </authorList>
    </citation>
    <scope>NUCLEOTIDE SEQUENCE [LARGE SCALE GENOMIC DNA]</scope>
    <source>
        <strain evidence="7 8">T18</strain>
    </source>
</reference>
<dbReference type="GO" id="GO:0005524">
    <property type="term" value="F:ATP binding"/>
    <property type="evidence" value="ECO:0007669"/>
    <property type="project" value="UniProtKB-KW"/>
</dbReference>
<keyword evidence="3" id="KW-0813">Transport</keyword>
<dbReference type="CDD" id="cd03257">
    <property type="entry name" value="ABC_NikE_OppD_transporters"/>
    <property type="match status" value="1"/>
</dbReference>
<sequence>MSSPLLDVQDLKKHFPIKGGFFGGVTGHVYAVDGISFHINKGETLSLVGESGCGKSTVGKAILKLFPITAGQVVLDGKRIDDMSSSVLRPLRRRMQVVFQDPFSSLNPRMRVRDILAEPIHNFGLARSGAELEEKVGKLMDTVRLPRDAVNRWPHEFSGGQRQRIGIARALAAEPDLIICDEAVSALDVSVKAQIVNLLQELQERLGLALLFISHDLAIVEHMTHRVAVMYLGKIAEVAPKRSLFAAPKHPYTEALLSAVPVPMPGKARERVILKGDVPSPINPPKGCRFHTRCPYAFDRCRVEEPPLRPVPTALEAGHLAACHLHDLSADRNPLAVAKGQALLAV</sequence>